<name>A0A4V2S2I9_9GAMM</name>
<accession>A0A4V2S2I9</accession>
<dbReference type="AlphaFoldDB" id="A0A4V2S2I9"/>
<keyword evidence="2" id="KW-1185">Reference proteome</keyword>
<reference evidence="1 2" key="1">
    <citation type="journal article" date="2015" name="Stand. Genomic Sci.">
        <title>Genomic Encyclopedia of Bacterial and Archaeal Type Strains, Phase III: the genomes of soil and plant-associated and newly described type strains.</title>
        <authorList>
            <person name="Whitman W.B."/>
            <person name="Woyke T."/>
            <person name="Klenk H.P."/>
            <person name="Zhou Y."/>
            <person name="Lilburn T.G."/>
            <person name="Beck B.J."/>
            <person name="De Vos P."/>
            <person name="Vandamme P."/>
            <person name="Eisen J.A."/>
            <person name="Garrity G."/>
            <person name="Hugenholtz P."/>
            <person name="Kyrpides N.C."/>
        </authorList>
    </citation>
    <scope>NUCLEOTIDE SEQUENCE [LARGE SCALE GENOMIC DNA]</scope>
    <source>
        <strain evidence="1 2">A3</strain>
    </source>
</reference>
<sequence>MLLAALLATTCSAASDEPPTQLRVELDGRQYVTTAGASLEVDIGGTKKKLRIDELPWRHFAQGSLQFDYPRHFPWESDPSPPRSWTLDGNDAVIMVFEQPRGHARTADDVADGFEKSLGSTKPAERAKAVLRTERAGTLTGVTSKVRVAANTISHEVFALGKDDHAWLLVLQDALDEQGDHSSEYIEMRQRLAATLEF</sequence>
<evidence type="ECO:0000313" key="1">
    <source>
        <dbReference type="EMBL" id="TCO40660.1"/>
    </source>
</evidence>
<proteinExistence type="predicted"/>
<gene>
    <name evidence="1" type="ORF">EV148_10421</name>
</gene>
<organism evidence="1 2">
    <name type="scientific">Dokdonella fugitiva</name>
    <dbReference type="NCBI Taxonomy" id="328517"/>
    <lineage>
        <taxon>Bacteria</taxon>
        <taxon>Pseudomonadati</taxon>
        <taxon>Pseudomonadota</taxon>
        <taxon>Gammaproteobacteria</taxon>
        <taxon>Lysobacterales</taxon>
        <taxon>Rhodanobacteraceae</taxon>
        <taxon>Dokdonella</taxon>
    </lineage>
</organism>
<protein>
    <recommendedName>
        <fullName evidence="3">Lipoprotein</fullName>
    </recommendedName>
</protein>
<dbReference type="Proteomes" id="UP000294862">
    <property type="component" value="Unassembled WGS sequence"/>
</dbReference>
<dbReference type="EMBL" id="SLWQ01000004">
    <property type="protein sequence ID" value="TCO40660.1"/>
    <property type="molecule type" value="Genomic_DNA"/>
</dbReference>
<evidence type="ECO:0008006" key="3">
    <source>
        <dbReference type="Google" id="ProtNLM"/>
    </source>
</evidence>
<comment type="caution">
    <text evidence="1">The sequence shown here is derived from an EMBL/GenBank/DDBJ whole genome shotgun (WGS) entry which is preliminary data.</text>
</comment>
<evidence type="ECO:0000313" key="2">
    <source>
        <dbReference type="Proteomes" id="UP000294862"/>
    </source>
</evidence>